<organism evidence="1">
    <name type="scientific">Salix viminalis</name>
    <name type="common">Common osier</name>
    <name type="synonym">Basket willow</name>
    <dbReference type="NCBI Taxonomy" id="40686"/>
    <lineage>
        <taxon>Eukaryota</taxon>
        <taxon>Viridiplantae</taxon>
        <taxon>Streptophyta</taxon>
        <taxon>Embryophyta</taxon>
        <taxon>Tracheophyta</taxon>
        <taxon>Spermatophyta</taxon>
        <taxon>Magnoliopsida</taxon>
        <taxon>eudicotyledons</taxon>
        <taxon>Gunneridae</taxon>
        <taxon>Pentapetalae</taxon>
        <taxon>rosids</taxon>
        <taxon>fabids</taxon>
        <taxon>Malpighiales</taxon>
        <taxon>Salicaceae</taxon>
        <taxon>Saliceae</taxon>
        <taxon>Salix</taxon>
    </lineage>
</organism>
<dbReference type="PANTHER" id="PTHR47481">
    <property type="match status" value="1"/>
</dbReference>
<evidence type="ECO:0000313" key="1">
    <source>
        <dbReference type="EMBL" id="VFU66184.1"/>
    </source>
</evidence>
<dbReference type="EMBL" id="CAADRP010002339">
    <property type="protein sequence ID" value="VFU66184.1"/>
    <property type="molecule type" value="Genomic_DNA"/>
</dbReference>
<protein>
    <recommendedName>
        <fullName evidence="2">Retrotransposon Copia-like N-terminal domain-containing protein</fullName>
    </recommendedName>
</protein>
<dbReference type="AlphaFoldDB" id="A0A6N2NKD0"/>
<dbReference type="PANTHER" id="PTHR47481:SF31">
    <property type="entry name" value="OS01G0873500 PROTEIN"/>
    <property type="match status" value="1"/>
</dbReference>
<accession>A0A6N2NKD0</accession>
<name>A0A6N2NKD0_SALVM</name>
<proteinExistence type="predicted"/>
<reference evidence="1" key="1">
    <citation type="submission" date="2019-03" db="EMBL/GenBank/DDBJ databases">
        <authorList>
            <person name="Mank J."/>
            <person name="Almeida P."/>
        </authorList>
    </citation>
    <scope>NUCLEOTIDE SEQUENCE</scope>
    <source>
        <strain evidence="1">78183</strain>
    </source>
</reference>
<gene>
    <name evidence="1" type="ORF">SVIM_LOCUS512500</name>
</gene>
<sequence>MSSSDAIYTPPNNLLQFVSVKLEGPSSYLNWSSQVKDALSIHDLLCFIDGTESCPDEFLSISEGRSRETNLDFTLWNRKNWFVLVWMKSIISDKVLSMVYGLKTARQAWQGGLRCSDFIEHAKALADQLAAVGKPMDEADLISLVLGGLNTTYNPFVSNSYFSQREKSLSLFDFQFELFAFEALIESQQRSMQAEHNNFAMMAQNLGGARSKKKHNKNWQQHHFTPGISNKKFSPSNNNDNMFSSNTGHAPVNWQQRFSSSPPLQKYILANKNGNTGTPNNEHNLTSTGRIPAWANDSTFDPYVCQMCGKRNHMALDCFHRYDYNYQGRHPPQQLAAMAAQLNSIQDKNTWYADSGANQHIIVDIANLHLVEPYT</sequence>
<evidence type="ECO:0008006" key="2">
    <source>
        <dbReference type="Google" id="ProtNLM"/>
    </source>
</evidence>